<sequence length="89" mass="10052">MTQVRLAIGYNTPAAYEKYGKDIWDLVETKFSELGIEEFGPFRSAQSYPPVQFVGLEVPYNVSLYDLGSVKLGDGIWTDFSVVDEYSEN</sequence>
<evidence type="ECO:0000313" key="2">
    <source>
        <dbReference type="Proteomes" id="UP000184300"/>
    </source>
</evidence>
<accession>A0A1L9VQ10</accession>
<organism evidence="1 2">
    <name type="scientific">Aspergillus glaucus CBS 516.65</name>
    <dbReference type="NCBI Taxonomy" id="1160497"/>
    <lineage>
        <taxon>Eukaryota</taxon>
        <taxon>Fungi</taxon>
        <taxon>Dikarya</taxon>
        <taxon>Ascomycota</taxon>
        <taxon>Pezizomycotina</taxon>
        <taxon>Eurotiomycetes</taxon>
        <taxon>Eurotiomycetidae</taxon>
        <taxon>Eurotiales</taxon>
        <taxon>Aspergillaceae</taxon>
        <taxon>Aspergillus</taxon>
        <taxon>Aspergillus subgen. Aspergillus</taxon>
    </lineage>
</organism>
<gene>
    <name evidence="1" type="ORF">ASPGLDRAFT_33914</name>
</gene>
<reference evidence="2" key="1">
    <citation type="journal article" date="2017" name="Genome Biol.">
        <title>Comparative genomics reveals high biological diversity and specific adaptations in the industrially and medically important fungal genus Aspergillus.</title>
        <authorList>
            <person name="de Vries R.P."/>
            <person name="Riley R."/>
            <person name="Wiebenga A."/>
            <person name="Aguilar-Osorio G."/>
            <person name="Amillis S."/>
            <person name="Uchima C.A."/>
            <person name="Anderluh G."/>
            <person name="Asadollahi M."/>
            <person name="Askin M."/>
            <person name="Barry K."/>
            <person name="Battaglia E."/>
            <person name="Bayram O."/>
            <person name="Benocci T."/>
            <person name="Braus-Stromeyer S.A."/>
            <person name="Caldana C."/>
            <person name="Canovas D."/>
            <person name="Cerqueira G.C."/>
            <person name="Chen F."/>
            <person name="Chen W."/>
            <person name="Choi C."/>
            <person name="Clum A."/>
            <person name="Dos Santos R.A."/>
            <person name="Damasio A.R."/>
            <person name="Diallinas G."/>
            <person name="Emri T."/>
            <person name="Fekete E."/>
            <person name="Flipphi M."/>
            <person name="Freyberg S."/>
            <person name="Gallo A."/>
            <person name="Gournas C."/>
            <person name="Habgood R."/>
            <person name="Hainaut M."/>
            <person name="Harispe M.L."/>
            <person name="Henrissat B."/>
            <person name="Hilden K.S."/>
            <person name="Hope R."/>
            <person name="Hossain A."/>
            <person name="Karabika E."/>
            <person name="Karaffa L."/>
            <person name="Karanyi Z."/>
            <person name="Krasevec N."/>
            <person name="Kuo A."/>
            <person name="Kusch H."/>
            <person name="LaButti K."/>
            <person name="Lagendijk E.L."/>
            <person name="Lapidus A."/>
            <person name="Levasseur A."/>
            <person name="Lindquist E."/>
            <person name="Lipzen A."/>
            <person name="Logrieco A.F."/>
            <person name="MacCabe A."/>
            <person name="Maekelae M.R."/>
            <person name="Malavazi I."/>
            <person name="Melin P."/>
            <person name="Meyer V."/>
            <person name="Mielnichuk N."/>
            <person name="Miskei M."/>
            <person name="Molnar A.P."/>
            <person name="Mule G."/>
            <person name="Ngan C.Y."/>
            <person name="Orejas M."/>
            <person name="Orosz E."/>
            <person name="Ouedraogo J.P."/>
            <person name="Overkamp K.M."/>
            <person name="Park H.-S."/>
            <person name="Perrone G."/>
            <person name="Piumi F."/>
            <person name="Punt P.J."/>
            <person name="Ram A.F."/>
            <person name="Ramon A."/>
            <person name="Rauscher S."/>
            <person name="Record E."/>
            <person name="Riano-Pachon D.M."/>
            <person name="Robert V."/>
            <person name="Roehrig J."/>
            <person name="Ruller R."/>
            <person name="Salamov A."/>
            <person name="Salih N.S."/>
            <person name="Samson R.A."/>
            <person name="Sandor E."/>
            <person name="Sanguinetti M."/>
            <person name="Schuetze T."/>
            <person name="Sepcic K."/>
            <person name="Shelest E."/>
            <person name="Sherlock G."/>
            <person name="Sophianopoulou V."/>
            <person name="Squina F.M."/>
            <person name="Sun H."/>
            <person name="Susca A."/>
            <person name="Todd R.B."/>
            <person name="Tsang A."/>
            <person name="Unkles S.E."/>
            <person name="van de Wiele N."/>
            <person name="van Rossen-Uffink D."/>
            <person name="Oliveira J.V."/>
            <person name="Vesth T.C."/>
            <person name="Visser J."/>
            <person name="Yu J.-H."/>
            <person name="Zhou M."/>
            <person name="Andersen M.R."/>
            <person name="Archer D.B."/>
            <person name="Baker S.E."/>
            <person name="Benoit I."/>
            <person name="Brakhage A.A."/>
            <person name="Braus G.H."/>
            <person name="Fischer R."/>
            <person name="Frisvad J.C."/>
            <person name="Goldman G.H."/>
            <person name="Houbraken J."/>
            <person name="Oakley B."/>
            <person name="Pocsi I."/>
            <person name="Scazzocchio C."/>
            <person name="Seiboth B."/>
            <person name="vanKuyk P.A."/>
            <person name="Wortman J."/>
            <person name="Dyer P.S."/>
            <person name="Grigoriev I.V."/>
        </authorList>
    </citation>
    <scope>NUCLEOTIDE SEQUENCE [LARGE SCALE GENOMIC DNA]</scope>
    <source>
        <strain evidence="2">CBS 516.65</strain>
    </source>
</reference>
<dbReference type="RefSeq" id="XP_022402701.1">
    <property type="nucleotide sequence ID" value="XM_022544375.1"/>
</dbReference>
<dbReference type="Proteomes" id="UP000184300">
    <property type="component" value="Unassembled WGS sequence"/>
</dbReference>
<dbReference type="GeneID" id="34460636"/>
<dbReference type="EMBL" id="KV878893">
    <property type="protein sequence ID" value="OJJ86007.1"/>
    <property type="molecule type" value="Genomic_DNA"/>
</dbReference>
<evidence type="ECO:0000313" key="1">
    <source>
        <dbReference type="EMBL" id="OJJ86007.1"/>
    </source>
</evidence>
<name>A0A1L9VQ10_ASPGL</name>
<dbReference type="AlphaFoldDB" id="A0A1L9VQ10"/>
<dbReference type="VEuPathDB" id="FungiDB:ASPGLDRAFT_33914"/>
<keyword evidence="2" id="KW-1185">Reference proteome</keyword>
<proteinExistence type="predicted"/>
<protein>
    <submittedName>
        <fullName evidence="1">Uncharacterized protein</fullName>
    </submittedName>
</protein>
<dbReference type="OrthoDB" id="10274214at2759"/>